<dbReference type="GO" id="GO:0030145">
    <property type="term" value="F:manganese ion binding"/>
    <property type="evidence" value="ECO:0007669"/>
    <property type="project" value="InterPro"/>
</dbReference>
<evidence type="ECO:0000313" key="5">
    <source>
        <dbReference type="EMBL" id="POY34919.1"/>
    </source>
</evidence>
<dbReference type="Pfam" id="PF19567">
    <property type="entry name" value="CpsB_CapC"/>
    <property type="match status" value="1"/>
</dbReference>
<comment type="catalytic activity">
    <reaction evidence="4">
        <text>O-phospho-L-tyrosyl-[protein] + H2O = L-tyrosyl-[protein] + phosphate</text>
        <dbReference type="Rhea" id="RHEA:10684"/>
        <dbReference type="Rhea" id="RHEA-COMP:10136"/>
        <dbReference type="Rhea" id="RHEA-COMP:20101"/>
        <dbReference type="ChEBI" id="CHEBI:15377"/>
        <dbReference type="ChEBI" id="CHEBI:43474"/>
        <dbReference type="ChEBI" id="CHEBI:46858"/>
        <dbReference type="ChEBI" id="CHEBI:61978"/>
        <dbReference type="EC" id="3.1.3.48"/>
    </reaction>
</comment>
<reference evidence="5 6" key="1">
    <citation type="submission" date="2018-01" db="EMBL/GenBank/DDBJ databases">
        <authorList>
            <person name="Gaut B.S."/>
            <person name="Morton B.R."/>
            <person name="Clegg M.T."/>
            <person name="Duvall M.R."/>
        </authorList>
    </citation>
    <scope>NUCLEOTIDE SEQUENCE [LARGE SCALE GENOMIC DNA]</scope>
    <source>
        <strain evidence="5 6">HR-AV</strain>
    </source>
</reference>
<dbReference type="PANTHER" id="PTHR39181">
    <property type="entry name" value="TYROSINE-PROTEIN PHOSPHATASE YWQE"/>
    <property type="match status" value="1"/>
</dbReference>
<dbReference type="EMBL" id="PQVF01000016">
    <property type="protein sequence ID" value="POY34919.1"/>
    <property type="molecule type" value="Genomic_DNA"/>
</dbReference>
<keyword evidence="6" id="KW-1185">Reference proteome</keyword>
<evidence type="ECO:0000313" key="6">
    <source>
        <dbReference type="Proteomes" id="UP000236893"/>
    </source>
</evidence>
<comment type="caution">
    <text evidence="5">The sequence shown here is derived from an EMBL/GenBank/DDBJ whole genome shotgun (WGS) entry which is preliminary data.</text>
</comment>
<dbReference type="SUPFAM" id="SSF89550">
    <property type="entry name" value="PHP domain-like"/>
    <property type="match status" value="1"/>
</dbReference>
<evidence type="ECO:0000256" key="3">
    <source>
        <dbReference type="ARBA" id="ARBA00022801"/>
    </source>
</evidence>
<dbReference type="OrthoDB" id="9788539at2"/>
<evidence type="ECO:0000256" key="1">
    <source>
        <dbReference type="ARBA" id="ARBA00005750"/>
    </source>
</evidence>
<comment type="similarity">
    <text evidence="1">Belongs to the metallo-dependent hydrolases superfamily. CpsB/CapC family.</text>
</comment>
<dbReference type="Gene3D" id="3.20.20.140">
    <property type="entry name" value="Metal-dependent hydrolases"/>
    <property type="match status" value="1"/>
</dbReference>
<evidence type="ECO:0000256" key="2">
    <source>
        <dbReference type="ARBA" id="ARBA00013064"/>
    </source>
</evidence>
<evidence type="ECO:0000256" key="4">
    <source>
        <dbReference type="ARBA" id="ARBA00051722"/>
    </source>
</evidence>
<keyword evidence="3" id="KW-0378">Hydrolase</keyword>
<dbReference type="AlphaFoldDB" id="A0A2S4ZXZ4"/>
<organism evidence="5 6">
    <name type="scientific">Solitalea longa</name>
    <dbReference type="NCBI Taxonomy" id="2079460"/>
    <lineage>
        <taxon>Bacteria</taxon>
        <taxon>Pseudomonadati</taxon>
        <taxon>Bacteroidota</taxon>
        <taxon>Sphingobacteriia</taxon>
        <taxon>Sphingobacteriales</taxon>
        <taxon>Sphingobacteriaceae</taxon>
        <taxon>Solitalea</taxon>
    </lineage>
</organism>
<dbReference type="InterPro" id="IPR016667">
    <property type="entry name" value="Caps_polysacc_synth_CpsB/CapC"/>
</dbReference>
<gene>
    <name evidence="5" type="ORF">C3K47_17610</name>
</gene>
<name>A0A2S4ZXZ4_9SPHI</name>
<sequence length="248" mass="28613">MFGLFNKKNKTLTTGLPFTFPKVDIHSHLIPGIDDGSPDLPTTVNYLTELHALGYKHIITTPHVMMDMYPNTRDTILKGRDEVRAAIENMDIDITFDAAAEYFIDEQFLELLKNDELLCFGKERYVLFEMSFMQESLLIERVIFELKTKGYTPLLAHPERYNYYLQSHERLIRFKELGCKLQLNLNSVTGYYGLKQKALGLRLLTEELIDFVGTDMHHEKHLKALKGLIDSAVEPMLLKAIEQNNTLV</sequence>
<dbReference type="PANTHER" id="PTHR39181:SF1">
    <property type="entry name" value="TYROSINE-PROTEIN PHOSPHATASE YWQE"/>
    <property type="match status" value="1"/>
</dbReference>
<dbReference type="EC" id="3.1.3.48" evidence="2"/>
<proteinExistence type="inferred from homology"/>
<dbReference type="InterPro" id="IPR016195">
    <property type="entry name" value="Pol/histidinol_Pase-like"/>
</dbReference>
<dbReference type="GO" id="GO:0004725">
    <property type="term" value="F:protein tyrosine phosphatase activity"/>
    <property type="evidence" value="ECO:0007669"/>
    <property type="project" value="UniProtKB-EC"/>
</dbReference>
<protein>
    <recommendedName>
        <fullName evidence="2">protein-tyrosine-phosphatase</fullName>
        <ecNumber evidence="2">3.1.3.48</ecNumber>
    </recommendedName>
</protein>
<dbReference type="Proteomes" id="UP000236893">
    <property type="component" value="Unassembled WGS sequence"/>
</dbReference>
<dbReference type="RefSeq" id="WP_103790484.1">
    <property type="nucleotide sequence ID" value="NZ_PQVF01000016.1"/>
</dbReference>
<accession>A0A2S4ZXZ4</accession>